<evidence type="ECO:0000259" key="17">
    <source>
        <dbReference type="PROSITE" id="PS50045"/>
    </source>
</evidence>
<evidence type="ECO:0000256" key="16">
    <source>
        <dbReference type="PROSITE-ProRule" id="PRU00169"/>
    </source>
</evidence>
<evidence type="ECO:0000256" key="5">
    <source>
        <dbReference type="ARBA" id="ARBA00022553"/>
    </source>
</evidence>
<comment type="caution">
    <text evidence="19">The sequence shown here is derived from an EMBL/GenBank/DDBJ whole genome shotgun (WGS) entry which is preliminary data.</text>
</comment>
<dbReference type="SMART" id="SM00382">
    <property type="entry name" value="AAA"/>
    <property type="match status" value="1"/>
</dbReference>
<keyword evidence="10" id="KW-0238">DNA-binding</keyword>
<dbReference type="CDD" id="cd19920">
    <property type="entry name" value="REC_PA4781-like"/>
    <property type="match status" value="1"/>
</dbReference>
<evidence type="ECO:0000256" key="4">
    <source>
        <dbReference type="ARBA" id="ARBA00022491"/>
    </source>
</evidence>
<dbReference type="PROSITE" id="PS50110">
    <property type="entry name" value="RESPONSE_REGULATORY"/>
    <property type="match status" value="1"/>
</dbReference>
<dbReference type="SMART" id="SM00448">
    <property type="entry name" value="REC"/>
    <property type="match status" value="1"/>
</dbReference>
<evidence type="ECO:0000256" key="13">
    <source>
        <dbReference type="ARBA" id="ARBA00023231"/>
    </source>
</evidence>
<keyword evidence="8" id="KW-0902">Two-component regulatory system</keyword>
<organism evidence="19 20">
    <name type="scientific">Candidatus Magnetobacterium casense</name>
    <dbReference type="NCBI Taxonomy" id="1455061"/>
    <lineage>
        <taxon>Bacteria</taxon>
        <taxon>Pseudomonadati</taxon>
        <taxon>Nitrospirota</taxon>
        <taxon>Thermodesulfovibrionia</taxon>
        <taxon>Thermodesulfovibrionales</taxon>
        <taxon>Candidatus Magnetobacteriaceae</taxon>
        <taxon>Candidatus Magnetobacterium</taxon>
    </lineage>
</organism>
<keyword evidence="7" id="KW-0067">ATP-binding</keyword>
<evidence type="ECO:0000256" key="2">
    <source>
        <dbReference type="ARBA" id="ARBA00019059"/>
    </source>
</evidence>
<keyword evidence="3" id="KW-0963">Cytoplasm</keyword>
<keyword evidence="5 16" id="KW-0597">Phosphoprotein</keyword>
<protein>
    <recommendedName>
        <fullName evidence="2">DNA-binding transcriptional regulator NtrC</fullName>
    </recommendedName>
    <alternativeName>
        <fullName evidence="14">Nitrogen regulation protein NR(I)</fullName>
    </alternativeName>
    <alternativeName>
        <fullName evidence="15">Nitrogen regulator I</fullName>
    </alternativeName>
</protein>
<gene>
    <name evidence="19" type="ORF">HWQ67_04870</name>
</gene>
<accession>A0ABS6RWA2</accession>
<sequence>MQEAIILESKYKILIVDDEPGNRQLLRQILTDRYKLFFAKNGATAISLVEKAKPDLILLDIVMPDMDGYEVCHRIKTNPATANIPVIFISSLTDINKKISAFKNGGVDYICNPFQSDEVLARVQTHLNLYGLQKELELSNNKYIWLYDFAPVGYFSINRKTEIVEVNLTGANMLGGKKEDLTTRHLSMFVKDEDRVTFNEHIEGLFDCNQANHTACNIAMSDLQGRDLWVTLEGTAVDGDICLVVLIDITSKRILATEVDKLQLALSSSVESILGRSPAAHKLYKDILQVAQSNLSVLLLGETGCGKSFVAEIIHNLSHRSEKPFVKVDISALSKELIESELFGHEKGAFTGAVMKTKGFFEASSGGTIFLDEIQNIPLHLQSKLLTVIDDKKIYPVGNTRSVDVDLRIICASNVDIYSFVKQGTFRSDLYYRLNEFSLTIPPLRERVEDISFYAQKFLNDTCYELGKPLFYMTGDALESLRRHQWPGNIRELKNLMRRIVLFCENENISSEYVRRLLNVDGNVTDKTRHVSLKEILEKTELESILAAIEEANGNKTKAAAMLGITYRWLARRLKYYGIAPMHGKHSS</sequence>
<dbReference type="InterPro" id="IPR025944">
    <property type="entry name" value="Sigma_54_int_dom_CS"/>
</dbReference>
<evidence type="ECO:0000256" key="7">
    <source>
        <dbReference type="ARBA" id="ARBA00022840"/>
    </source>
</evidence>
<evidence type="ECO:0000256" key="8">
    <source>
        <dbReference type="ARBA" id="ARBA00023012"/>
    </source>
</evidence>
<dbReference type="PROSITE" id="PS00688">
    <property type="entry name" value="SIGMA54_INTERACT_3"/>
    <property type="match status" value="1"/>
</dbReference>
<dbReference type="Pfam" id="PF00072">
    <property type="entry name" value="Response_reg"/>
    <property type="match status" value="1"/>
</dbReference>
<dbReference type="Pfam" id="PF02954">
    <property type="entry name" value="HTH_8"/>
    <property type="match status" value="1"/>
</dbReference>
<dbReference type="InterPro" id="IPR025943">
    <property type="entry name" value="Sigma_54_int_dom_ATP-bd_2"/>
</dbReference>
<dbReference type="NCBIfam" id="TIGR00229">
    <property type="entry name" value="sensory_box"/>
    <property type="match status" value="1"/>
</dbReference>
<dbReference type="CDD" id="cd00009">
    <property type="entry name" value="AAA"/>
    <property type="match status" value="1"/>
</dbReference>
<keyword evidence="12" id="KW-0804">Transcription</keyword>
<keyword evidence="13" id="KW-0535">Nitrogen fixation</keyword>
<keyword evidence="4" id="KW-0678">Repressor</keyword>
<comment type="subcellular location">
    <subcellularLocation>
        <location evidence="1">Cytoplasm</location>
    </subcellularLocation>
</comment>
<evidence type="ECO:0000256" key="6">
    <source>
        <dbReference type="ARBA" id="ARBA00022741"/>
    </source>
</evidence>
<dbReference type="CDD" id="cd00130">
    <property type="entry name" value="PAS"/>
    <property type="match status" value="1"/>
</dbReference>
<keyword evidence="6" id="KW-0547">Nucleotide-binding</keyword>
<feature type="domain" description="Sigma-54 factor interaction" evidence="17">
    <location>
        <begin position="273"/>
        <end position="502"/>
    </location>
</feature>
<evidence type="ECO:0000256" key="9">
    <source>
        <dbReference type="ARBA" id="ARBA00023015"/>
    </source>
</evidence>
<name>A0ABS6RWA2_9BACT</name>
<evidence type="ECO:0000256" key="3">
    <source>
        <dbReference type="ARBA" id="ARBA00022490"/>
    </source>
</evidence>
<dbReference type="EMBL" id="JABXWD010000056">
    <property type="protein sequence ID" value="MBV6340909.1"/>
    <property type="molecule type" value="Genomic_DNA"/>
</dbReference>
<keyword evidence="11" id="KW-0010">Activator</keyword>
<evidence type="ECO:0000256" key="15">
    <source>
        <dbReference type="ARBA" id="ARBA00031910"/>
    </source>
</evidence>
<keyword evidence="20" id="KW-1185">Reference proteome</keyword>
<proteinExistence type="predicted"/>
<dbReference type="Pfam" id="PF13426">
    <property type="entry name" value="PAS_9"/>
    <property type="match status" value="1"/>
</dbReference>
<keyword evidence="9" id="KW-0805">Transcription regulation</keyword>
<dbReference type="InterPro" id="IPR000014">
    <property type="entry name" value="PAS"/>
</dbReference>
<evidence type="ECO:0000256" key="14">
    <source>
        <dbReference type="ARBA" id="ARBA00029881"/>
    </source>
</evidence>
<dbReference type="RefSeq" id="WP_218251523.1">
    <property type="nucleotide sequence ID" value="NZ_JABXWD010000056.1"/>
</dbReference>
<evidence type="ECO:0000256" key="1">
    <source>
        <dbReference type="ARBA" id="ARBA00004496"/>
    </source>
</evidence>
<dbReference type="PANTHER" id="PTHR32071">
    <property type="entry name" value="TRANSCRIPTIONAL REGULATORY PROTEIN"/>
    <property type="match status" value="1"/>
</dbReference>
<evidence type="ECO:0000256" key="12">
    <source>
        <dbReference type="ARBA" id="ARBA00023163"/>
    </source>
</evidence>
<feature type="modified residue" description="4-aspartylphosphate" evidence="16">
    <location>
        <position position="60"/>
    </location>
</feature>
<reference evidence="19 20" key="1">
    <citation type="journal article" date="2020" name="J Geophys Res Biogeosci">
        <title>Magnetotaxis as an Adaptation to Enable Bacterial Shuttling of Microbial Sulfur and Sulfur Cycling Across Aquatic Oxic#Anoxic Interfaces.</title>
        <authorList>
            <person name="Li J."/>
            <person name="Liu P."/>
            <person name="Wang J."/>
            <person name="Roberts A.P."/>
            <person name="Pan Y."/>
        </authorList>
    </citation>
    <scope>NUCLEOTIDE SEQUENCE [LARGE SCALE GENOMIC DNA]</scope>
    <source>
        <strain evidence="19 20">MYR-1_YQ</strain>
    </source>
</reference>
<dbReference type="Pfam" id="PF00158">
    <property type="entry name" value="Sigma54_activat"/>
    <property type="match status" value="1"/>
</dbReference>
<dbReference type="Proteomes" id="UP001196980">
    <property type="component" value="Unassembled WGS sequence"/>
</dbReference>
<dbReference type="InterPro" id="IPR002197">
    <property type="entry name" value="HTH_Fis"/>
</dbReference>
<evidence type="ECO:0000313" key="20">
    <source>
        <dbReference type="Proteomes" id="UP001196980"/>
    </source>
</evidence>
<feature type="domain" description="Response regulatory" evidence="18">
    <location>
        <begin position="12"/>
        <end position="127"/>
    </location>
</feature>
<dbReference type="PROSITE" id="PS50045">
    <property type="entry name" value="SIGMA54_INTERACT_4"/>
    <property type="match status" value="1"/>
</dbReference>
<dbReference type="InterPro" id="IPR058031">
    <property type="entry name" value="AAA_lid_NorR"/>
</dbReference>
<evidence type="ECO:0000256" key="10">
    <source>
        <dbReference type="ARBA" id="ARBA00023125"/>
    </source>
</evidence>
<dbReference type="InterPro" id="IPR003593">
    <property type="entry name" value="AAA+_ATPase"/>
</dbReference>
<evidence type="ECO:0000259" key="18">
    <source>
        <dbReference type="PROSITE" id="PS50110"/>
    </source>
</evidence>
<dbReference type="InterPro" id="IPR001789">
    <property type="entry name" value="Sig_transdc_resp-reg_receiver"/>
</dbReference>
<dbReference type="PANTHER" id="PTHR32071:SF95">
    <property type="entry name" value="DNA-BINDING TRANSCRIPTIONAL REGULATOR NTRC"/>
    <property type="match status" value="1"/>
</dbReference>
<evidence type="ECO:0000313" key="19">
    <source>
        <dbReference type="EMBL" id="MBV6340909.1"/>
    </source>
</evidence>
<dbReference type="PROSITE" id="PS00676">
    <property type="entry name" value="SIGMA54_INTERACT_2"/>
    <property type="match status" value="1"/>
</dbReference>
<evidence type="ECO:0000256" key="11">
    <source>
        <dbReference type="ARBA" id="ARBA00023159"/>
    </source>
</evidence>
<dbReference type="Pfam" id="PF25601">
    <property type="entry name" value="AAA_lid_14"/>
    <property type="match status" value="1"/>
</dbReference>
<dbReference type="InterPro" id="IPR002078">
    <property type="entry name" value="Sigma_54_int"/>
</dbReference>